<protein>
    <submittedName>
        <fullName evidence="2">Uncharacterized protein</fullName>
    </submittedName>
</protein>
<organism evidence="2 3">
    <name type="scientific">Allomyces macrogynus (strain ATCC 38327)</name>
    <name type="common">Allomyces javanicus var. macrogynus</name>
    <dbReference type="NCBI Taxonomy" id="578462"/>
    <lineage>
        <taxon>Eukaryota</taxon>
        <taxon>Fungi</taxon>
        <taxon>Fungi incertae sedis</taxon>
        <taxon>Blastocladiomycota</taxon>
        <taxon>Blastocladiomycetes</taxon>
        <taxon>Blastocladiales</taxon>
        <taxon>Blastocladiaceae</taxon>
        <taxon>Allomyces</taxon>
    </lineage>
</organism>
<feature type="region of interest" description="Disordered" evidence="1">
    <location>
        <begin position="1"/>
        <end position="48"/>
    </location>
</feature>
<feature type="region of interest" description="Disordered" evidence="1">
    <location>
        <begin position="67"/>
        <end position="86"/>
    </location>
</feature>
<gene>
    <name evidence="2" type="ORF">AMAG_15114</name>
</gene>
<dbReference type="OrthoDB" id="269872at2759"/>
<dbReference type="AlphaFoldDB" id="A0A0L0T5R9"/>
<dbReference type="eggNOG" id="ENOG502QPKV">
    <property type="taxonomic scope" value="Eukaryota"/>
</dbReference>
<reference evidence="2 3" key="1">
    <citation type="submission" date="2009-11" db="EMBL/GenBank/DDBJ databases">
        <title>Annotation of Allomyces macrogynus ATCC 38327.</title>
        <authorList>
            <consortium name="The Broad Institute Genome Sequencing Platform"/>
            <person name="Russ C."/>
            <person name="Cuomo C."/>
            <person name="Burger G."/>
            <person name="Gray M.W."/>
            <person name="Holland P.W.H."/>
            <person name="King N."/>
            <person name="Lang F.B.F."/>
            <person name="Roger A.J."/>
            <person name="Ruiz-Trillo I."/>
            <person name="Young S.K."/>
            <person name="Zeng Q."/>
            <person name="Gargeya S."/>
            <person name="Fitzgerald M."/>
            <person name="Haas B."/>
            <person name="Abouelleil A."/>
            <person name="Alvarado L."/>
            <person name="Arachchi H.M."/>
            <person name="Berlin A."/>
            <person name="Chapman S.B."/>
            <person name="Gearin G."/>
            <person name="Goldberg J."/>
            <person name="Griggs A."/>
            <person name="Gujja S."/>
            <person name="Hansen M."/>
            <person name="Heiman D."/>
            <person name="Howarth C."/>
            <person name="Larimer J."/>
            <person name="Lui A."/>
            <person name="MacDonald P.J.P."/>
            <person name="McCowen C."/>
            <person name="Montmayeur A."/>
            <person name="Murphy C."/>
            <person name="Neiman D."/>
            <person name="Pearson M."/>
            <person name="Priest M."/>
            <person name="Roberts A."/>
            <person name="Saif S."/>
            <person name="Shea T."/>
            <person name="Sisk P."/>
            <person name="Stolte C."/>
            <person name="Sykes S."/>
            <person name="Wortman J."/>
            <person name="Nusbaum C."/>
            <person name="Birren B."/>
        </authorList>
    </citation>
    <scope>NUCLEOTIDE SEQUENCE [LARGE SCALE GENOMIC DNA]</scope>
    <source>
        <strain evidence="2 3">ATCC 38327</strain>
    </source>
</reference>
<accession>A0A0L0T5R9</accession>
<evidence type="ECO:0000256" key="1">
    <source>
        <dbReference type="SAM" id="MobiDB-lite"/>
    </source>
</evidence>
<feature type="region of interest" description="Disordered" evidence="1">
    <location>
        <begin position="96"/>
        <end position="151"/>
    </location>
</feature>
<reference evidence="3" key="2">
    <citation type="submission" date="2009-11" db="EMBL/GenBank/DDBJ databases">
        <title>The Genome Sequence of Allomyces macrogynus strain ATCC 38327.</title>
        <authorList>
            <consortium name="The Broad Institute Genome Sequencing Platform"/>
            <person name="Russ C."/>
            <person name="Cuomo C."/>
            <person name="Shea T."/>
            <person name="Young S.K."/>
            <person name="Zeng Q."/>
            <person name="Koehrsen M."/>
            <person name="Haas B."/>
            <person name="Borodovsky M."/>
            <person name="Guigo R."/>
            <person name="Alvarado L."/>
            <person name="Berlin A."/>
            <person name="Borenstein D."/>
            <person name="Chen Z."/>
            <person name="Engels R."/>
            <person name="Freedman E."/>
            <person name="Gellesch M."/>
            <person name="Goldberg J."/>
            <person name="Griggs A."/>
            <person name="Gujja S."/>
            <person name="Heiman D."/>
            <person name="Hepburn T."/>
            <person name="Howarth C."/>
            <person name="Jen D."/>
            <person name="Larson L."/>
            <person name="Lewis B."/>
            <person name="Mehta T."/>
            <person name="Park D."/>
            <person name="Pearson M."/>
            <person name="Roberts A."/>
            <person name="Saif S."/>
            <person name="Shenoy N."/>
            <person name="Sisk P."/>
            <person name="Stolte C."/>
            <person name="Sykes S."/>
            <person name="Walk T."/>
            <person name="White J."/>
            <person name="Yandava C."/>
            <person name="Burger G."/>
            <person name="Gray M.W."/>
            <person name="Holland P.W.H."/>
            <person name="King N."/>
            <person name="Lang F.B.F."/>
            <person name="Roger A.J."/>
            <person name="Ruiz-Trillo I."/>
            <person name="Lander E."/>
            <person name="Nusbaum C."/>
        </authorList>
    </citation>
    <scope>NUCLEOTIDE SEQUENCE [LARGE SCALE GENOMIC DNA]</scope>
    <source>
        <strain evidence="3">ATCC 38327</strain>
    </source>
</reference>
<feature type="region of interest" description="Disordered" evidence="1">
    <location>
        <begin position="276"/>
        <end position="297"/>
    </location>
</feature>
<evidence type="ECO:0000313" key="3">
    <source>
        <dbReference type="Proteomes" id="UP000054350"/>
    </source>
</evidence>
<feature type="compositionally biased region" description="Basic and acidic residues" evidence="1">
    <location>
        <begin position="24"/>
        <end position="41"/>
    </location>
</feature>
<evidence type="ECO:0000313" key="2">
    <source>
        <dbReference type="EMBL" id="KNE70138.1"/>
    </source>
</evidence>
<dbReference type="VEuPathDB" id="FungiDB:AMAG_15114"/>
<feature type="compositionally biased region" description="Pro residues" evidence="1">
    <location>
        <begin position="99"/>
        <end position="118"/>
    </location>
</feature>
<feature type="compositionally biased region" description="Low complexity" evidence="1">
    <location>
        <begin position="10"/>
        <end position="23"/>
    </location>
</feature>
<sequence length="297" mass="31496">MLSSQKNDARAATTAASTDNDSISYHDDFDHDADADPAADHDNDDPLGLAALSRDLLEREQRYRARDAELAQSTKQALAATEAAVKESIARLESAPLVAPTPPSPPARPLAVPTPPPAASSSSTAARGRRISSAPSTRKPGTAVGKSTGSARQATAQELALIQQIAATLAANAGIDDDTDYTLEATNRYLKARLLVVESKLDKLHASSSRSKSTTDLATTILAQLESAHRKLTKDHANLQAAHTKLTTQAQCDAHRAETAEGQIAQLKRELAAKEKAAKATDADARDAKLKRRLEES</sequence>
<dbReference type="Proteomes" id="UP000054350">
    <property type="component" value="Unassembled WGS sequence"/>
</dbReference>
<proteinExistence type="predicted"/>
<dbReference type="EMBL" id="GG745364">
    <property type="protein sequence ID" value="KNE70138.1"/>
    <property type="molecule type" value="Genomic_DNA"/>
</dbReference>
<keyword evidence="3" id="KW-1185">Reference proteome</keyword>
<name>A0A0L0T5R9_ALLM3</name>